<dbReference type="AlphaFoldDB" id="A0A5S9IN36"/>
<dbReference type="KEGG" id="uam:UABAM_02827"/>
<reference evidence="1 2" key="1">
    <citation type="submission" date="2019-08" db="EMBL/GenBank/DDBJ databases">
        <title>Complete genome sequence of Candidatus Uab amorphum.</title>
        <authorList>
            <person name="Shiratori T."/>
            <person name="Suzuki S."/>
            <person name="Kakizawa Y."/>
            <person name="Ishida K."/>
        </authorList>
    </citation>
    <scope>NUCLEOTIDE SEQUENCE [LARGE SCALE GENOMIC DNA]</scope>
    <source>
        <strain evidence="1 2">SRT547</strain>
    </source>
</reference>
<evidence type="ECO:0000313" key="2">
    <source>
        <dbReference type="Proteomes" id="UP000326354"/>
    </source>
</evidence>
<organism evidence="1 2">
    <name type="scientific">Uabimicrobium amorphum</name>
    <dbReference type="NCBI Taxonomy" id="2596890"/>
    <lineage>
        <taxon>Bacteria</taxon>
        <taxon>Pseudomonadati</taxon>
        <taxon>Planctomycetota</taxon>
        <taxon>Candidatus Uabimicrobiia</taxon>
        <taxon>Candidatus Uabimicrobiales</taxon>
        <taxon>Candidatus Uabimicrobiaceae</taxon>
        <taxon>Candidatus Uabimicrobium</taxon>
    </lineage>
</organism>
<name>A0A5S9IN36_UABAM</name>
<evidence type="ECO:0000313" key="1">
    <source>
        <dbReference type="EMBL" id="BBM84466.1"/>
    </source>
</evidence>
<proteinExistence type="predicted"/>
<accession>A0A5S9IN36</accession>
<sequence length="72" mass="8518">MEDFEIVVPLEFMAREDNVQSLVLGQEVIMKSIDDFVKKGYAVKENDRYLLTEKGVRFMNRLFARLEMKETI</sequence>
<protein>
    <recommendedName>
        <fullName evidence="3">HemN C-terminal domain-containing protein</fullName>
    </recommendedName>
</protein>
<dbReference type="Proteomes" id="UP000326354">
    <property type="component" value="Chromosome"/>
</dbReference>
<dbReference type="EMBL" id="AP019860">
    <property type="protein sequence ID" value="BBM84466.1"/>
    <property type="molecule type" value="Genomic_DNA"/>
</dbReference>
<dbReference type="RefSeq" id="WP_151968621.1">
    <property type="nucleotide sequence ID" value="NZ_AP019860.1"/>
</dbReference>
<keyword evidence="2" id="KW-1185">Reference proteome</keyword>
<gene>
    <name evidence="1" type="ORF">UABAM_02827</name>
</gene>
<evidence type="ECO:0008006" key="3">
    <source>
        <dbReference type="Google" id="ProtNLM"/>
    </source>
</evidence>